<dbReference type="SFLD" id="SFLDS00019">
    <property type="entry name" value="Glutathione_Transferase_(cytos"/>
    <property type="match status" value="1"/>
</dbReference>
<dbReference type="Proteomes" id="UP000816034">
    <property type="component" value="Unassembled WGS sequence"/>
</dbReference>
<dbReference type="CDD" id="cd03048">
    <property type="entry name" value="GST_N_Ure2p_like"/>
    <property type="match status" value="1"/>
</dbReference>
<accession>A0AA88KHB4</accession>
<gene>
    <name evidence="5" type="ORF">C9374_007544</name>
</gene>
<dbReference type="Pfam" id="PF00043">
    <property type="entry name" value="GST_C"/>
    <property type="match status" value="1"/>
</dbReference>
<dbReference type="InterPro" id="IPR004045">
    <property type="entry name" value="Glutathione_S-Trfase_N"/>
</dbReference>
<dbReference type="InterPro" id="IPR010987">
    <property type="entry name" value="Glutathione-S-Trfase_C-like"/>
</dbReference>
<dbReference type="SFLD" id="SFLDG00358">
    <property type="entry name" value="Main_(cytGST)"/>
    <property type="match status" value="1"/>
</dbReference>
<dbReference type="Gene3D" id="3.40.30.10">
    <property type="entry name" value="Glutaredoxin"/>
    <property type="match status" value="1"/>
</dbReference>
<comment type="caution">
    <text evidence="5">The sequence shown here is derived from an EMBL/GenBank/DDBJ whole genome shotgun (WGS) entry which is preliminary data.</text>
</comment>
<evidence type="ECO:0000259" key="4">
    <source>
        <dbReference type="PROSITE" id="PS50405"/>
    </source>
</evidence>
<evidence type="ECO:0008006" key="7">
    <source>
        <dbReference type="Google" id="ProtNLM"/>
    </source>
</evidence>
<dbReference type="RefSeq" id="XP_044546667.1">
    <property type="nucleotide sequence ID" value="XM_044697521.1"/>
</dbReference>
<dbReference type="InterPro" id="IPR036282">
    <property type="entry name" value="Glutathione-S-Trfase_C_sf"/>
</dbReference>
<evidence type="ECO:0000259" key="3">
    <source>
        <dbReference type="PROSITE" id="PS50404"/>
    </source>
</evidence>
<keyword evidence="6" id="KW-1185">Reference proteome</keyword>
<dbReference type="PROSITE" id="PS50404">
    <property type="entry name" value="GST_NTER"/>
    <property type="match status" value="1"/>
</dbReference>
<sequence>MPIELYSLATPNGQKIAIALEELNLPYQAHTIDIRKGEQFSPEFLKISPNNKIPAIVDTDQSNLTLFESGAILQYLAEKAQQLGNDVVLIPPHGSAAYWQCLQWLTWQVAGLGPMMGQLGFFWKYSKEDVPVGKERYLTETKRLWGVLEKHLADGSKQYVLGDQYSIADIAIFPWIRLLNTFPEPVLQAIPIDSYPNIKAYIDRIEQRPAVQRGLKVTPFV</sequence>
<dbReference type="InterPro" id="IPR004046">
    <property type="entry name" value="GST_C"/>
</dbReference>
<proteinExistence type="inferred from homology"/>
<dbReference type="EMBL" id="PYSW02000029">
    <property type="protein sequence ID" value="KAG2379405.1"/>
    <property type="molecule type" value="Genomic_DNA"/>
</dbReference>
<dbReference type="Gene3D" id="1.20.1050.10">
    <property type="match status" value="1"/>
</dbReference>
<feature type="domain" description="GST N-terminal" evidence="3">
    <location>
        <begin position="1"/>
        <end position="84"/>
    </location>
</feature>
<protein>
    <recommendedName>
        <fullName evidence="7">Glutathione S-transferase</fullName>
    </recommendedName>
</protein>
<evidence type="ECO:0000256" key="1">
    <source>
        <dbReference type="ARBA" id="ARBA00007409"/>
    </source>
</evidence>
<evidence type="ECO:0000313" key="5">
    <source>
        <dbReference type="EMBL" id="KAG2379405.1"/>
    </source>
</evidence>
<dbReference type="InterPro" id="IPR040079">
    <property type="entry name" value="Glutathione_S-Trfase"/>
</dbReference>
<organism evidence="5 6">
    <name type="scientific">Naegleria lovaniensis</name>
    <name type="common">Amoeba</name>
    <dbReference type="NCBI Taxonomy" id="51637"/>
    <lineage>
        <taxon>Eukaryota</taxon>
        <taxon>Discoba</taxon>
        <taxon>Heterolobosea</taxon>
        <taxon>Tetramitia</taxon>
        <taxon>Eutetramitia</taxon>
        <taxon>Vahlkampfiidae</taxon>
        <taxon>Naegleria</taxon>
    </lineage>
</organism>
<dbReference type="PANTHER" id="PTHR44051">
    <property type="entry name" value="GLUTATHIONE S-TRANSFERASE-RELATED"/>
    <property type="match status" value="1"/>
</dbReference>
<feature type="domain" description="GST C-terminal" evidence="4">
    <location>
        <begin position="94"/>
        <end position="221"/>
    </location>
</feature>
<dbReference type="Pfam" id="PF02798">
    <property type="entry name" value="GST_N"/>
    <property type="match status" value="1"/>
</dbReference>
<dbReference type="PROSITE" id="PS50405">
    <property type="entry name" value="GST_CTER"/>
    <property type="match status" value="1"/>
</dbReference>
<evidence type="ECO:0000313" key="6">
    <source>
        <dbReference type="Proteomes" id="UP000816034"/>
    </source>
</evidence>
<dbReference type="SUPFAM" id="SSF52833">
    <property type="entry name" value="Thioredoxin-like"/>
    <property type="match status" value="1"/>
</dbReference>
<dbReference type="AlphaFoldDB" id="A0AA88KHB4"/>
<dbReference type="SFLD" id="SFLDG01151">
    <property type="entry name" value="Main.2:_Nu-like"/>
    <property type="match status" value="1"/>
</dbReference>
<name>A0AA88KHB4_NAELO</name>
<evidence type="ECO:0000256" key="2">
    <source>
        <dbReference type="RuleBase" id="RU003494"/>
    </source>
</evidence>
<reference evidence="5 6" key="1">
    <citation type="journal article" date="2018" name="BMC Genomics">
        <title>The genome of Naegleria lovaniensis, the basis for a comparative approach to unravel pathogenicity factors of the human pathogenic amoeba N. fowleri.</title>
        <authorList>
            <person name="Liechti N."/>
            <person name="Schurch N."/>
            <person name="Bruggmann R."/>
            <person name="Wittwer M."/>
        </authorList>
    </citation>
    <scope>NUCLEOTIDE SEQUENCE [LARGE SCALE GENOMIC DNA]</scope>
    <source>
        <strain evidence="5 6">ATCC 30569</strain>
    </source>
</reference>
<dbReference type="GeneID" id="68099998"/>
<dbReference type="PANTHER" id="PTHR44051:SF8">
    <property type="entry name" value="GLUTATHIONE S-TRANSFERASE GSTA"/>
    <property type="match status" value="1"/>
</dbReference>
<dbReference type="InterPro" id="IPR036249">
    <property type="entry name" value="Thioredoxin-like_sf"/>
</dbReference>
<comment type="similarity">
    <text evidence="1 2">Belongs to the GST superfamily.</text>
</comment>
<dbReference type="SUPFAM" id="SSF47616">
    <property type="entry name" value="GST C-terminal domain-like"/>
    <property type="match status" value="1"/>
</dbReference>